<name>A0A9X3YLU6_9GAMM</name>
<dbReference type="Proteomes" id="UP001139971">
    <property type="component" value="Unassembled WGS sequence"/>
</dbReference>
<keyword evidence="2" id="KW-0732">Signal</keyword>
<feature type="chain" id="PRO_5040834915" evidence="2">
    <location>
        <begin position="20"/>
        <end position="249"/>
    </location>
</feature>
<dbReference type="RefSeq" id="WP_263540963.1">
    <property type="nucleotide sequence ID" value="NZ_JAOVZO020000019.1"/>
</dbReference>
<evidence type="ECO:0000313" key="4">
    <source>
        <dbReference type="Proteomes" id="UP001139971"/>
    </source>
</evidence>
<evidence type="ECO:0000256" key="2">
    <source>
        <dbReference type="SAM" id="SignalP"/>
    </source>
</evidence>
<proteinExistence type="predicted"/>
<organism evidence="3 4">
    <name type="scientific">Tahibacter soli</name>
    <dbReference type="NCBI Taxonomy" id="2983605"/>
    <lineage>
        <taxon>Bacteria</taxon>
        <taxon>Pseudomonadati</taxon>
        <taxon>Pseudomonadota</taxon>
        <taxon>Gammaproteobacteria</taxon>
        <taxon>Lysobacterales</taxon>
        <taxon>Rhodanobacteraceae</taxon>
        <taxon>Tahibacter</taxon>
    </lineage>
</organism>
<dbReference type="EMBL" id="JAOVZO020000019">
    <property type="protein sequence ID" value="MDC8014796.1"/>
    <property type="molecule type" value="Genomic_DNA"/>
</dbReference>
<dbReference type="InterPro" id="IPR021307">
    <property type="entry name" value="DUF2884"/>
</dbReference>
<evidence type="ECO:0000313" key="3">
    <source>
        <dbReference type="EMBL" id="MDC8014796.1"/>
    </source>
</evidence>
<dbReference type="AlphaFoldDB" id="A0A9X3YLU6"/>
<keyword evidence="1" id="KW-0175">Coiled coil</keyword>
<accession>A0A9X3YLU6</accession>
<protein>
    <submittedName>
        <fullName evidence="3">YggN family protein</fullName>
    </submittedName>
</protein>
<feature type="signal peptide" evidence="2">
    <location>
        <begin position="1"/>
        <end position="19"/>
    </location>
</feature>
<keyword evidence="4" id="KW-1185">Reference proteome</keyword>
<gene>
    <name evidence="3" type="ORF">OD750_019805</name>
</gene>
<reference evidence="3" key="1">
    <citation type="submission" date="2023-02" db="EMBL/GenBank/DDBJ databases">
        <title>Tahibacter soli sp. nov. isolated from soil.</title>
        <authorList>
            <person name="Baek J.H."/>
            <person name="Lee J.K."/>
            <person name="Choi D.G."/>
            <person name="Jeon C.O."/>
        </authorList>
    </citation>
    <scope>NUCLEOTIDE SEQUENCE</scope>
    <source>
        <strain evidence="3">BL</strain>
    </source>
</reference>
<comment type="caution">
    <text evidence="3">The sequence shown here is derived from an EMBL/GenBank/DDBJ whole genome shotgun (WGS) entry which is preliminary data.</text>
</comment>
<sequence>MNRLMIAAAFAVAAGGAQAHNNVELCGIESKYEVSLDGNRLLFEKTGVEPAKVEMRRGRLFIDGREIALSDGDAERIAKYEATVRALVPQAKAIARDAIEIAFTAVSEVAAAFSGEANASATRARMGEIRMGLMSRVNDAFDKRPWHEDEFEQVVESSVKEMIPVIIGEVVGKAVSMALSGDEKGAAELEKRAEQLEKDIESRIDTQTRQLAARAEALCPLIAELGAIELSMDLRLDGKRLRLIELERN</sequence>
<feature type="coiled-coil region" evidence="1">
    <location>
        <begin position="179"/>
        <end position="206"/>
    </location>
</feature>
<evidence type="ECO:0000256" key="1">
    <source>
        <dbReference type="SAM" id="Coils"/>
    </source>
</evidence>
<dbReference type="Pfam" id="PF11101">
    <property type="entry name" value="DUF2884"/>
    <property type="match status" value="1"/>
</dbReference>